<dbReference type="AlphaFoldDB" id="A0A4S2GX81"/>
<feature type="chain" id="PRO_5020852532" description="DUF1579 domain-containing protein" evidence="1">
    <location>
        <begin position="21"/>
        <end position="205"/>
    </location>
</feature>
<gene>
    <name evidence="2" type="ORF">E5163_14520</name>
</gene>
<name>A0A4S2GX81_9PROT</name>
<protein>
    <recommendedName>
        <fullName evidence="4">DUF1579 domain-containing protein</fullName>
    </recommendedName>
</protein>
<accession>A0A4S2GX81</accession>
<reference evidence="2 3" key="1">
    <citation type="journal article" date="2017" name="Int. J. Syst. Evol. Microbiol.">
        <title>Marinicauda algicola sp. nov., isolated from a marine red alga Rhodosorus marinus.</title>
        <authorList>
            <person name="Jeong S.E."/>
            <person name="Jeon S.H."/>
            <person name="Chun B.H."/>
            <person name="Kim D.W."/>
            <person name="Jeon C.O."/>
        </authorList>
    </citation>
    <scope>NUCLEOTIDE SEQUENCE [LARGE SCALE GENOMIC DNA]</scope>
    <source>
        <strain evidence="2 3">JCM 31718</strain>
    </source>
</reference>
<sequence>MRITTSLALTASLLAAPALAQEEASEAPRGPQGCGAYPAHDDFDFWVGDWNVYGRDGRFAGQNFISRRSGGCLLLEEWFSAGGGDGTSMNYVDPATGDWRQIWMSANLYIDYSGGLNAAGQMQLDGEITYFNDEGSSSAAFRGVWTPLENGHVIQHFKQYDAEAETWNDWFIGSYVPIAEDPNGAEPGPDATGPAIEEAPAFAFE</sequence>
<feature type="signal peptide" evidence="1">
    <location>
        <begin position="1"/>
        <end position="20"/>
    </location>
</feature>
<dbReference type="EMBL" id="SRXW01000005">
    <property type="protein sequence ID" value="TGY87644.1"/>
    <property type="molecule type" value="Genomic_DNA"/>
</dbReference>
<evidence type="ECO:0000313" key="3">
    <source>
        <dbReference type="Proteomes" id="UP000308054"/>
    </source>
</evidence>
<comment type="caution">
    <text evidence="2">The sequence shown here is derived from an EMBL/GenBank/DDBJ whole genome shotgun (WGS) entry which is preliminary data.</text>
</comment>
<proteinExistence type="predicted"/>
<dbReference type="Proteomes" id="UP000308054">
    <property type="component" value="Unassembled WGS sequence"/>
</dbReference>
<organism evidence="2 3">
    <name type="scientific">Marinicauda algicola</name>
    <dbReference type="NCBI Taxonomy" id="2029849"/>
    <lineage>
        <taxon>Bacteria</taxon>
        <taxon>Pseudomonadati</taxon>
        <taxon>Pseudomonadota</taxon>
        <taxon>Alphaproteobacteria</taxon>
        <taxon>Maricaulales</taxon>
        <taxon>Maricaulaceae</taxon>
        <taxon>Marinicauda</taxon>
    </lineage>
</organism>
<keyword evidence="3" id="KW-1185">Reference proteome</keyword>
<evidence type="ECO:0000313" key="2">
    <source>
        <dbReference type="EMBL" id="TGY87644.1"/>
    </source>
</evidence>
<evidence type="ECO:0000256" key="1">
    <source>
        <dbReference type="SAM" id="SignalP"/>
    </source>
</evidence>
<dbReference type="OrthoDB" id="8902597at2"/>
<dbReference type="RefSeq" id="WP_135997249.1">
    <property type="nucleotide sequence ID" value="NZ_CP071057.1"/>
</dbReference>
<evidence type="ECO:0008006" key="4">
    <source>
        <dbReference type="Google" id="ProtNLM"/>
    </source>
</evidence>
<keyword evidence="1" id="KW-0732">Signal</keyword>